<reference evidence="4" key="1">
    <citation type="submission" date="2016-11" db="EMBL/GenBank/DDBJ databases">
        <title>Trade-off between light-utilization and light-protection in marine flavobacteria.</title>
        <authorList>
            <person name="Kumagai Y."/>
            <person name="Yoshizawa S."/>
            <person name="Kogure K."/>
        </authorList>
    </citation>
    <scope>NUCLEOTIDE SEQUENCE [LARGE SCALE GENOMIC DNA]</scope>
    <source>
        <strain evidence="4">SG-18</strain>
    </source>
</reference>
<keyword evidence="2" id="KW-1133">Transmembrane helix</keyword>
<evidence type="ECO:0000313" key="4">
    <source>
        <dbReference type="Proteomes" id="UP000239366"/>
    </source>
</evidence>
<dbReference type="AlphaFoldDB" id="A0A2S7T9X1"/>
<keyword evidence="2" id="KW-0812">Transmembrane</keyword>
<gene>
    <name evidence="3" type="ORF">BST99_12545</name>
</gene>
<keyword evidence="2" id="KW-0472">Membrane</keyword>
<dbReference type="EMBL" id="MQVX01000001">
    <property type="protein sequence ID" value="PQJ16434.1"/>
    <property type="molecule type" value="Genomic_DNA"/>
</dbReference>
<evidence type="ECO:0000313" key="3">
    <source>
        <dbReference type="EMBL" id="PQJ16434.1"/>
    </source>
</evidence>
<dbReference type="InterPro" id="IPR011053">
    <property type="entry name" value="Single_hybrid_motif"/>
</dbReference>
<dbReference type="Gene3D" id="2.40.50.100">
    <property type="match status" value="1"/>
</dbReference>
<sequence length="454" mass="51903">MLNITKNSLHQKVDLTGYKAGTIVFHRRHFKQFNRFLAAFALILLIVLFLPWTQNIAGKGYLTTLKPDQRPQTIQSPIPGRIEKWFVREGEHVQSGDTILFISEIKNEYQDPDLVARTGQQIRAKSQSVFSYEEKVKQLEQQIGAQQLERNLKLKQARNKLYQANLKVKSDSIDLEAARTNLSIAQRQFDRSTQLNEEGLKPMTDVEAKKLKLQETQAKLISQENKLFASRNEVINAQVEINRVQAEYTDKIAKSRSDRATALSNQYDSEAQVTKLENAYTNYQIRQGMYYITAPQNGFINRALQSGIGETFKEGDKLVSIMPSDIEMAVETYVDPIDIPLVKIGEKVRIQFDGWPAIIFSGWPNASYGTYGGEVVAIETFISDNGKYRLLLAPDPQDHPWPEELRIGSGANTMALLEDVPIWFELWRQLNGFPPNYYEPDGKEEEVKRIKVKI</sequence>
<dbReference type="OrthoDB" id="9760528at2"/>
<dbReference type="RefSeq" id="WP_105002107.1">
    <property type="nucleotide sequence ID" value="NZ_MQVX01000001.1"/>
</dbReference>
<dbReference type="Proteomes" id="UP000239366">
    <property type="component" value="Unassembled WGS sequence"/>
</dbReference>
<dbReference type="PANTHER" id="PTHR30386">
    <property type="entry name" value="MEMBRANE FUSION SUBUNIT OF EMRAB-TOLC MULTIDRUG EFFLUX PUMP"/>
    <property type="match status" value="1"/>
</dbReference>
<dbReference type="PRINTS" id="PR01490">
    <property type="entry name" value="RTXTOXIND"/>
</dbReference>
<protein>
    <submittedName>
        <fullName evidence="3">Biotin attachment protein</fullName>
    </submittedName>
</protein>
<proteinExistence type="predicted"/>
<dbReference type="SUPFAM" id="SSF51230">
    <property type="entry name" value="Single hybrid motif"/>
    <property type="match status" value="1"/>
</dbReference>
<feature type="transmembrane region" description="Helical" evidence="2">
    <location>
        <begin position="36"/>
        <end position="53"/>
    </location>
</feature>
<organism evidence="3 4">
    <name type="scientific">Aureicoccus marinus</name>
    <dbReference type="NCBI Taxonomy" id="754435"/>
    <lineage>
        <taxon>Bacteria</taxon>
        <taxon>Pseudomonadati</taxon>
        <taxon>Bacteroidota</taxon>
        <taxon>Flavobacteriia</taxon>
        <taxon>Flavobacteriales</taxon>
        <taxon>Flavobacteriaceae</taxon>
        <taxon>Aureicoccus</taxon>
    </lineage>
</organism>
<evidence type="ECO:0000256" key="1">
    <source>
        <dbReference type="SAM" id="Coils"/>
    </source>
</evidence>
<dbReference type="InterPro" id="IPR050739">
    <property type="entry name" value="MFP"/>
</dbReference>
<feature type="coiled-coil region" evidence="1">
    <location>
        <begin position="122"/>
        <end position="165"/>
    </location>
</feature>
<keyword evidence="1" id="KW-0175">Coiled coil</keyword>
<name>A0A2S7T9X1_9FLAO</name>
<accession>A0A2S7T9X1</accession>
<keyword evidence="4" id="KW-1185">Reference proteome</keyword>
<comment type="caution">
    <text evidence="3">The sequence shown here is derived from an EMBL/GenBank/DDBJ whole genome shotgun (WGS) entry which is preliminary data.</text>
</comment>
<evidence type="ECO:0000256" key="2">
    <source>
        <dbReference type="SAM" id="Phobius"/>
    </source>
</evidence>